<dbReference type="NCBIfam" id="NF033493">
    <property type="entry name" value="MetS_like_NSS"/>
    <property type="match status" value="1"/>
</dbReference>
<evidence type="ECO:0000313" key="2">
    <source>
        <dbReference type="EMBL" id="RAV31900.1"/>
    </source>
</evidence>
<dbReference type="Pfam" id="PF16951">
    <property type="entry name" value="MaAIMP_sms"/>
    <property type="match status" value="1"/>
</dbReference>
<comment type="caution">
    <text evidence="2">The sequence shown here is derived from an EMBL/GenBank/DDBJ whole genome shotgun (WGS) entry which is preliminary data.</text>
</comment>
<keyword evidence="1" id="KW-0472">Membrane</keyword>
<dbReference type="Proteomes" id="UP000251577">
    <property type="component" value="Unassembled WGS sequence"/>
</dbReference>
<dbReference type="AlphaFoldDB" id="A0A364V5H1"/>
<dbReference type="EMBL" id="QHCV01000050">
    <property type="protein sequence ID" value="RAV31900.1"/>
    <property type="molecule type" value="Genomic_DNA"/>
</dbReference>
<accession>A0A364V5H1</accession>
<name>A0A364V5H1_9CORY</name>
<sequence length="50" mass="5151">MTPIAIAMMALFIVVIWGGLVISSILLARTSDDQTGELGTTPGTDDASLS</sequence>
<evidence type="ECO:0000313" key="3">
    <source>
        <dbReference type="Proteomes" id="UP000251577"/>
    </source>
</evidence>
<keyword evidence="1" id="KW-1133">Transmembrane helix</keyword>
<gene>
    <name evidence="2" type="ORF">DLJ54_05955</name>
</gene>
<reference evidence="2 3" key="1">
    <citation type="journal article" date="2018" name="Syst. Appl. Microbiol.">
        <title>Corynebacterium heidelbergense sp. nov., isolated from the preen glands of Egyptian geese (Alopochen aegyptiacus).</title>
        <authorList>
            <person name="Braun M.S."/>
            <person name="Wang E."/>
            <person name="Zimmermann S."/>
            <person name="Wink M."/>
        </authorList>
    </citation>
    <scope>NUCLEOTIDE SEQUENCE [LARGE SCALE GENOMIC DNA]</scope>
    <source>
        <strain evidence="2 3">647</strain>
    </source>
</reference>
<dbReference type="NCBIfam" id="NF033494">
    <property type="entry name" value="NSS_import_MetS"/>
    <property type="match status" value="1"/>
</dbReference>
<evidence type="ECO:0000256" key="1">
    <source>
        <dbReference type="SAM" id="Phobius"/>
    </source>
</evidence>
<feature type="transmembrane region" description="Helical" evidence="1">
    <location>
        <begin position="6"/>
        <end position="28"/>
    </location>
</feature>
<protein>
    <submittedName>
        <fullName evidence="2">Methionine/alanine import NSS transporter subunit MetS</fullName>
    </submittedName>
</protein>
<organism evidence="2 3">
    <name type="scientific">Corynebacterium heidelbergense</name>
    <dbReference type="NCBI Taxonomy" id="2055947"/>
    <lineage>
        <taxon>Bacteria</taxon>
        <taxon>Bacillati</taxon>
        <taxon>Actinomycetota</taxon>
        <taxon>Actinomycetes</taxon>
        <taxon>Mycobacteriales</taxon>
        <taxon>Corynebacteriaceae</taxon>
        <taxon>Corynebacterium</taxon>
    </lineage>
</organism>
<dbReference type="RefSeq" id="WP_113630859.1">
    <property type="nucleotide sequence ID" value="NZ_QHCV01000050.1"/>
</dbReference>
<proteinExistence type="predicted"/>
<keyword evidence="3" id="KW-1185">Reference proteome</keyword>
<dbReference type="InterPro" id="IPR031596">
    <property type="entry name" value="MaAIMP_sms"/>
</dbReference>
<keyword evidence="1" id="KW-0812">Transmembrane</keyword>